<organism evidence="1 2">
    <name type="scientific">Phaeodactylibacter xiamenensis</name>
    <dbReference type="NCBI Taxonomy" id="1524460"/>
    <lineage>
        <taxon>Bacteria</taxon>
        <taxon>Pseudomonadati</taxon>
        <taxon>Bacteroidota</taxon>
        <taxon>Saprospiria</taxon>
        <taxon>Saprospirales</taxon>
        <taxon>Haliscomenobacteraceae</taxon>
        <taxon>Phaeodactylibacter</taxon>
    </lineage>
</organism>
<comment type="caution">
    <text evidence="1">The sequence shown here is derived from an EMBL/GenBank/DDBJ whole genome shotgun (WGS) entry which is preliminary data.</text>
</comment>
<evidence type="ECO:0000313" key="2">
    <source>
        <dbReference type="Proteomes" id="UP000029736"/>
    </source>
</evidence>
<reference evidence="1 2" key="1">
    <citation type="journal article" date="2014" name="Int. J. Syst. Evol. Microbiol.">
        <title>Phaeodactylibacter xiamenensis gen. nov., sp. nov., a member of the family Saprospiraceae isolated from the marine alga Phaeodactylum tricornutum.</title>
        <authorList>
            <person name="Chen Z.Jr."/>
            <person name="Lei X."/>
            <person name="Lai Q."/>
            <person name="Li Y."/>
            <person name="Zhang B."/>
            <person name="Zhang J."/>
            <person name="Zhang H."/>
            <person name="Yang L."/>
            <person name="Zheng W."/>
            <person name="Tian Y."/>
            <person name="Yu Z."/>
            <person name="Xu H.Jr."/>
            <person name="Zheng T."/>
        </authorList>
    </citation>
    <scope>NUCLEOTIDE SEQUENCE [LARGE SCALE GENOMIC DNA]</scope>
    <source>
        <strain evidence="1 2">KD52</strain>
    </source>
</reference>
<sequence length="91" mass="10379">MVVHFIVLQGRICAKLTQVFFSLARRKTQASVRTARLFNAASGKKSKSKCINLALENYIKHKLRRPFFVGPFLMVCDGLRFRAENKQYSGA</sequence>
<evidence type="ECO:0000313" key="1">
    <source>
        <dbReference type="EMBL" id="KGE85634.1"/>
    </source>
</evidence>
<dbReference type="AlphaFoldDB" id="A0A098RZP9"/>
<dbReference type="STRING" id="1524460.IX84_26465"/>
<name>A0A098RZP9_9BACT</name>
<keyword evidence="2" id="KW-1185">Reference proteome</keyword>
<proteinExistence type="predicted"/>
<protein>
    <submittedName>
        <fullName evidence="1">Uncharacterized protein</fullName>
    </submittedName>
</protein>
<accession>A0A098RZP9</accession>
<dbReference type="EMBL" id="JPOS01000084">
    <property type="protein sequence ID" value="KGE85634.1"/>
    <property type="molecule type" value="Genomic_DNA"/>
</dbReference>
<dbReference type="Proteomes" id="UP000029736">
    <property type="component" value="Unassembled WGS sequence"/>
</dbReference>
<gene>
    <name evidence="1" type="ORF">IX84_26465</name>
</gene>